<organism evidence="3 4">
    <name type="scientific">Mycena chlorophos</name>
    <name type="common">Agaric fungus</name>
    <name type="synonym">Agaricus chlorophos</name>
    <dbReference type="NCBI Taxonomy" id="658473"/>
    <lineage>
        <taxon>Eukaryota</taxon>
        <taxon>Fungi</taxon>
        <taxon>Dikarya</taxon>
        <taxon>Basidiomycota</taxon>
        <taxon>Agaricomycotina</taxon>
        <taxon>Agaricomycetes</taxon>
        <taxon>Agaricomycetidae</taxon>
        <taxon>Agaricales</taxon>
        <taxon>Marasmiineae</taxon>
        <taxon>Mycenaceae</taxon>
        <taxon>Mycena</taxon>
    </lineage>
</organism>
<proteinExistence type="predicted"/>
<name>A0ABQ0L891_MYCCL</name>
<dbReference type="EMBL" id="DF843416">
    <property type="protein sequence ID" value="GAT47374.1"/>
    <property type="molecule type" value="Genomic_DNA"/>
</dbReference>
<keyword evidence="1" id="KW-0175">Coiled coil</keyword>
<evidence type="ECO:0000313" key="4">
    <source>
        <dbReference type="Proteomes" id="UP000815677"/>
    </source>
</evidence>
<reference evidence="3" key="1">
    <citation type="submission" date="2014-09" db="EMBL/GenBank/DDBJ databases">
        <title>Genome sequence of the luminous mushroom Mycena chlorophos for searching fungal bioluminescence genes.</title>
        <authorList>
            <person name="Tanaka Y."/>
            <person name="Kasuga D."/>
            <person name="Oba Y."/>
            <person name="Hase S."/>
            <person name="Sato K."/>
            <person name="Oba Y."/>
            <person name="Sakakibara Y."/>
        </authorList>
    </citation>
    <scope>NUCLEOTIDE SEQUENCE</scope>
</reference>
<gene>
    <name evidence="3" type="ORF">MCHLO_04835</name>
</gene>
<feature type="region of interest" description="Disordered" evidence="2">
    <location>
        <begin position="59"/>
        <end position="100"/>
    </location>
</feature>
<feature type="coiled-coil region" evidence="1">
    <location>
        <begin position="20"/>
        <end position="47"/>
    </location>
</feature>
<sequence length="100" mass="11482">MGLAELPASQEPTASVVTVADGLHNQFVELALELQQLREQNSKLLAEILHDIRKHRCRCKRKRRTTQPGEVDEHKRDRDGKDGKKRERGGRDRKTSKEEA</sequence>
<protein>
    <recommendedName>
        <fullName evidence="5">BZIP domain-containing protein</fullName>
    </recommendedName>
</protein>
<evidence type="ECO:0000313" key="3">
    <source>
        <dbReference type="EMBL" id="GAT47374.1"/>
    </source>
</evidence>
<evidence type="ECO:0000256" key="1">
    <source>
        <dbReference type="SAM" id="Coils"/>
    </source>
</evidence>
<evidence type="ECO:0008006" key="5">
    <source>
        <dbReference type="Google" id="ProtNLM"/>
    </source>
</evidence>
<accession>A0ABQ0L891</accession>
<evidence type="ECO:0000256" key="2">
    <source>
        <dbReference type="SAM" id="MobiDB-lite"/>
    </source>
</evidence>
<keyword evidence="4" id="KW-1185">Reference proteome</keyword>
<feature type="compositionally biased region" description="Basic and acidic residues" evidence="2">
    <location>
        <begin position="71"/>
        <end position="100"/>
    </location>
</feature>
<dbReference type="Proteomes" id="UP000815677">
    <property type="component" value="Unassembled WGS sequence"/>
</dbReference>